<dbReference type="RefSeq" id="WP_118963378.1">
    <property type="nucleotide sequence ID" value="NZ_CP023036.1"/>
</dbReference>
<keyword evidence="3 4" id="KW-0408">Iron</keyword>
<dbReference type="GO" id="GO:0009055">
    <property type="term" value="F:electron transfer activity"/>
    <property type="evidence" value="ECO:0007669"/>
    <property type="project" value="InterPro"/>
</dbReference>
<keyword evidence="1 4" id="KW-0349">Heme</keyword>
<dbReference type="PANTHER" id="PTHR40394:SF2">
    <property type="entry name" value="QUINOL:CYTOCHROME C OXIDOREDUCTASE MEMBRANE PROTEIN"/>
    <property type="match status" value="1"/>
</dbReference>
<dbReference type="GO" id="GO:0046872">
    <property type="term" value="F:metal ion binding"/>
    <property type="evidence" value="ECO:0007669"/>
    <property type="project" value="UniProtKB-KW"/>
</dbReference>
<evidence type="ECO:0000256" key="1">
    <source>
        <dbReference type="ARBA" id="ARBA00022617"/>
    </source>
</evidence>
<dbReference type="PANTHER" id="PTHR40394">
    <property type="entry name" value="LIPOPROTEIN-RELATED"/>
    <property type="match status" value="1"/>
</dbReference>
<dbReference type="Pfam" id="PF13442">
    <property type="entry name" value="Cytochrome_CBB3"/>
    <property type="match status" value="1"/>
</dbReference>
<sequence>MNAVRPVCIMAISLPLLAGGCDDMSKQDRENPYASRNSAPADIAQGTVPYHDAPHPVPPLTAGLLQRGRSEYHAFCAPCHAETGNGDGMVVQRGFPAPLPLVTPDGHALPSRHVYDVITVGQGIMYGFAQRIAPEDRWAIVAYLHALARSQHATRADMTPEQQASAQ</sequence>
<keyword evidence="2 4" id="KW-0479">Metal-binding</keyword>
<dbReference type="InterPro" id="IPR036909">
    <property type="entry name" value="Cyt_c-like_dom_sf"/>
</dbReference>
<dbReference type="EMBL" id="CP023036">
    <property type="protein sequence ID" value="AXY23515.1"/>
    <property type="molecule type" value="Genomic_DNA"/>
</dbReference>
<dbReference type="OrthoDB" id="335174at2"/>
<reference evidence="7 8" key="1">
    <citation type="submission" date="2017-08" db="EMBL/GenBank/DDBJ databases">
        <title>Complete genome sequence of Gluconacetobacter saccharivorans CV1 isolated from Fermented Vinegar.</title>
        <authorList>
            <person name="Kim S.-Y."/>
        </authorList>
    </citation>
    <scope>NUCLEOTIDE SEQUENCE [LARGE SCALE GENOMIC DNA]</scope>
    <source>
        <strain evidence="7 8">CV1</strain>
    </source>
</reference>
<dbReference type="KEGG" id="ksc:CD178_02769"/>
<dbReference type="PROSITE" id="PS51007">
    <property type="entry name" value="CYTC"/>
    <property type="match status" value="1"/>
</dbReference>
<dbReference type="PROSITE" id="PS51257">
    <property type="entry name" value="PROKAR_LIPOPROTEIN"/>
    <property type="match status" value="1"/>
</dbReference>
<keyword evidence="5" id="KW-0732">Signal</keyword>
<feature type="chain" id="PRO_5016963796" description="Cytochrome c domain-containing protein" evidence="5">
    <location>
        <begin position="19"/>
        <end position="167"/>
    </location>
</feature>
<evidence type="ECO:0000256" key="3">
    <source>
        <dbReference type="ARBA" id="ARBA00023004"/>
    </source>
</evidence>
<name>A0A347WF72_9PROT</name>
<feature type="signal peptide" evidence="5">
    <location>
        <begin position="1"/>
        <end position="18"/>
    </location>
</feature>
<dbReference type="AlphaFoldDB" id="A0A347WF72"/>
<evidence type="ECO:0000259" key="6">
    <source>
        <dbReference type="PROSITE" id="PS51007"/>
    </source>
</evidence>
<evidence type="ECO:0000313" key="7">
    <source>
        <dbReference type="EMBL" id="AXY23515.1"/>
    </source>
</evidence>
<dbReference type="GO" id="GO:0020037">
    <property type="term" value="F:heme binding"/>
    <property type="evidence" value="ECO:0007669"/>
    <property type="project" value="InterPro"/>
</dbReference>
<feature type="domain" description="Cytochrome c" evidence="6">
    <location>
        <begin position="63"/>
        <end position="148"/>
    </location>
</feature>
<keyword evidence="8" id="KW-1185">Reference proteome</keyword>
<protein>
    <recommendedName>
        <fullName evidence="6">Cytochrome c domain-containing protein</fullName>
    </recommendedName>
</protein>
<evidence type="ECO:0000256" key="4">
    <source>
        <dbReference type="PROSITE-ProRule" id="PRU00433"/>
    </source>
</evidence>
<evidence type="ECO:0000256" key="5">
    <source>
        <dbReference type="SAM" id="SignalP"/>
    </source>
</evidence>
<accession>A0A347WF72</accession>
<gene>
    <name evidence="7" type="ORF">CD178_02769</name>
</gene>
<evidence type="ECO:0000313" key="8">
    <source>
        <dbReference type="Proteomes" id="UP000264120"/>
    </source>
</evidence>
<dbReference type="Gene3D" id="1.10.760.10">
    <property type="entry name" value="Cytochrome c-like domain"/>
    <property type="match status" value="1"/>
</dbReference>
<dbReference type="SUPFAM" id="SSF46626">
    <property type="entry name" value="Cytochrome c"/>
    <property type="match status" value="1"/>
</dbReference>
<organism evidence="7 8">
    <name type="scientific">Komagataeibacter saccharivorans</name>
    <dbReference type="NCBI Taxonomy" id="265959"/>
    <lineage>
        <taxon>Bacteria</taxon>
        <taxon>Pseudomonadati</taxon>
        <taxon>Pseudomonadota</taxon>
        <taxon>Alphaproteobacteria</taxon>
        <taxon>Acetobacterales</taxon>
        <taxon>Acetobacteraceae</taxon>
        <taxon>Komagataeibacter</taxon>
    </lineage>
</organism>
<dbReference type="InterPro" id="IPR009056">
    <property type="entry name" value="Cyt_c-like_dom"/>
</dbReference>
<dbReference type="Proteomes" id="UP000264120">
    <property type="component" value="Chromosome"/>
</dbReference>
<proteinExistence type="predicted"/>
<evidence type="ECO:0000256" key="2">
    <source>
        <dbReference type="ARBA" id="ARBA00022723"/>
    </source>
</evidence>